<feature type="chain" id="PRO_5038547614" description="Lipoprotein LpqB beta-propeller domain-containing protein" evidence="2">
    <location>
        <begin position="24"/>
        <end position="554"/>
    </location>
</feature>
<dbReference type="AlphaFoldDB" id="A0A8I0GDC5"/>
<evidence type="ECO:0000313" key="6">
    <source>
        <dbReference type="Proteomes" id="UP000627538"/>
    </source>
</evidence>
<evidence type="ECO:0000259" key="4">
    <source>
        <dbReference type="Pfam" id="PF25976"/>
    </source>
</evidence>
<gene>
    <name evidence="5" type="ORF">H8R10_07515</name>
</gene>
<dbReference type="Pfam" id="PF25976">
    <property type="entry name" value="LpqB_N"/>
    <property type="match status" value="1"/>
</dbReference>
<feature type="region of interest" description="Disordered" evidence="1">
    <location>
        <begin position="30"/>
        <end position="55"/>
    </location>
</feature>
<accession>A0A8I0GDC5</accession>
<feature type="domain" description="Lipoprotein LpqB N-terminal" evidence="4">
    <location>
        <begin position="50"/>
        <end position="173"/>
    </location>
</feature>
<evidence type="ECO:0000259" key="3">
    <source>
        <dbReference type="Pfam" id="PF10646"/>
    </source>
</evidence>
<reference evidence="5 6" key="1">
    <citation type="submission" date="2020-08" db="EMBL/GenBank/DDBJ databases">
        <title>Winkia gen. nov., sp. nov., isolated from faeces of the Anser albifrons in China.</title>
        <authorList>
            <person name="Liu Q."/>
        </authorList>
    </citation>
    <scope>NUCLEOTIDE SEQUENCE [LARGE SCALE GENOMIC DNA]</scope>
    <source>
        <strain evidence="5 6">C62</strain>
    </source>
</reference>
<dbReference type="Proteomes" id="UP000627538">
    <property type="component" value="Unassembled WGS sequence"/>
</dbReference>
<keyword evidence="6" id="KW-1185">Reference proteome</keyword>
<organism evidence="5 6">
    <name type="scientific">Nanchangia anserum</name>
    <dbReference type="NCBI Taxonomy" id="2692125"/>
    <lineage>
        <taxon>Bacteria</taxon>
        <taxon>Bacillati</taxon>
        <taxon>Actinomycetota</taxon>
        <taxon>Actinomycetes</taxon>
        <taxon>Actinomycetales</taxon>
        <taxon>Actinomycetaceae</taxon>
        <taxon>Nanchangia</taxon>
    </lineage>
</organism>
<evidence type="ECO:0008006" key="7">
    <source>
        <dbReference type="Google" id="ProtNLM"/>
    </source>
</evidence>
<comment type="caution">
    <text evidence="5">The sequence shown here is derived from an EMBL/GenBank/DDBJ whole genome shotgun (WGS) entry which is preliminary data.</text>
</comment>
<protein>
    <recommendedName>
        <fullName evidence="7">Lipoprotein LpqB beta-propeller domain-containing protein</fullName>
    </recommendedName>
</protein>
<dbReference type="Pfam" id="PF10646">
    <property type="entry name" value="Germane"/>
    <property type="match status" value="1"/>
</dbReference>
<keyword evidence="2" id="KW-0732">Signal</keyword>
<dbReference type="PROSITE" id="PS51257">
    <property type="entry name" value="PROKAR_LIPOPROTEIN"/>
    <property type="match status" value="1"/>
</dbReference>
<dbReference type="SUPFAM" id="SSF82171">
    <property type="entry name" value="DPP6 N-terminal domain-like"/>
    <property type="match status" value="1"/>
</dbReference>
<proteinExistence type="predicted"/>
<evidence type="ECO:0000256" key="1">
    <source>
        <dbReference type="SAM" id="MobiDB-lite"/>
    </source>
</evidence>
<feature type="domain" description="GerMN" evidence="3">
    <location>
        <begin position="181"/>
        <end position="284"/>
    </location>
</feature>
<dbReference type="EMBL" id="JACRUO010000002">
    <property type="protein sequence ID" value="MBD3690070.1"/>
    <property type="molecule type" value="Genomic_DNA"/>
</dbReference>
<evidence type="ECO:0000256" key="2">
    <source>
        <dbReference type="SAM" id="SignalP"/>
    </source>
</evidence>
<dbReference type="InterPro" id="IPR059026">
    <property type="entry name" value="LpqB_N"/>
</dbReference>
<dbReference type="InterPro" id="IPR019606">
    <property type="entry name" value="GerMN"/>
</dbReference>
<feature type="signal peptide" evidence="2">
    <location>
        <begin position="1"/>
        <end position="23"/>
    </location>
</feature>
<dbReference type="RefSeq" id="WP_191072170.1">
    <property type="nucleotide sequence ID" value="NZ_CP060506.1"/>
</dbReference>
<evidence type="ECO:0000313" key="5">
    <source>
        <dbReference type="EMBL" id="MBD3690070.1"/>
    </source>
</evidence>
<name>A0A8I0GDC5_9ACTO</name>
<sequence length="554" mass="58938">MRAHAVPALACAVFVAVTMSGCAGLPMSGPVTSASPQADAQAPLAQHAEGPREGASPRQIIEGFERASAAGTYDDFDVAREYLTSTAQRSWKPQASVTVLDEDPSLALTMAAHADTTASAVVEGTTVLSVDRYGRYLQRDVAYRGTYTLRKDDDEWRIAGLPNGVVMTRSAFNNAYARRDVYFLAADNVTPVPDPRWIPRQNLTAGLVEALYSGPSPELAAAVRTAFPRDVASTSPVVDVTGAVAAVSVPDAIASLPQPQLSRVAWQLERTLSGVAGIERVELISDHDSLAFTRAPTTPTYDLDYLVGVEDGAIVGVGTGATRVLVDRAHTKGMSPRWPAAGPLAGQGVVALNGERTELYLFVDNTRRLLARSTETFSPPHLDRYGFVWTSTPTGGLWVTDAYGQRLSVATPWGDGGVIKKIELTPDGQRALVLMHANDRDTLASYVISREGGRPISLISAHPLAQPLTDIADIGWVDCSTAAVLSGSGGREIVVHPINGLEEIYAAPADATTLVTGGTTHDLQVMTDDYHRSERVGKQWRGVGTVLVDAAYPG</sequence>